<dbReference type="Pfam" id="PF01121">
    <property type="entry name" value="CoaE"/>
    <property type="match status" value="1"/>
</dbReference>
<dbReference type="EMBL" id="CP047616">
    <property type="protein sequence ID" value="QIW54486.1"/>
    <property type="molecule type" value="Genomic_DNA"/>
</dbReference>
<comment type="catalytic activity">
    <reaction evidence="4">
        <text>3'-dephospho-CoA + ATP = ADP + CoA + H(+)</text>
        <dbReference type="Rhea" id="RHEA:18245"/>
        <dbReference type="ChEBI" id="CHEBI:15378"/>
        <dbReference type="ChEBI" id="CHEBI:30616"/>
        <dbReference type="ChEBI" id="CHEBI:57287"/>
        <dbReference type="ChEBI" id="CHEBI:57328"/>
        <dbReference type="ChEBI" id="CHEBI:456216"/>
        <dbReference type="EC" id="2.7.1.24"/>
    </reaction>
</comment>
<dbReference type="CDD" id="cd02022">
    <property type="entry name" value="DPCK"/>
    <property type="match status" value="1"/>
</dbReference>
<dbReference type="NCBIfam" id="TIGR00152">
    <property type="entry name" value="dephospho-CoA kinase"/>
    <property type="match status" value="1"/>
</dbReference>
<evidence type="ECO:0000256" key="3">
    <source>
        <dbReference type="ARBA" id="ARBA00022840"/>
    </source>
</evidence>
<evidence type="ECO:0000313" key="7">
    <source>
        <dbReference type="Proteomes" id="UP000501945"/>
    </source>
</evidence>
<dbReference type="OrthoDB" id="9812943at2"/>
<keyword evidence="1 4" id="KW-0547">Nucleotide-binding</keyword>
<keyword evidence="4" id="KW-0963">Cytoplasm</keyword>
<dbReference type="GO" id="GO:0005737">
    <property type="term" value="C:cytoplasm"/>
    <property type="evidence" value="ECO:0007669"/>
    <property type="project" value="UniProtKB-SubCell"/>
</dbReference>
<dbReference type="AlphaFoldDB" id="A0A2A5SAW6"/>
<gene>
    <name evidence="4" type="primary">coaE</name>
    <name evidence="6" type="ORF">GU336_10275</name>
</gene>
<dbReference type="SUPFAM" id="SSF52540">
    <property type="entry name" value="P-loop containing nucleoside triphosphate hydrolases"/>
    <property type="match status" value="1"/>
</dbReference>
<dbReference type="Proteomes" id="UP000501945">
    <property type="component" value="Chromosome"/>
</dbReference>
<dbReference type="PROSITE" id="PS51219">
    <property type="entry name" value="DPCK"/>
    <property type="match status" value="1"/>
</dbReference>
<organism evidence="6 7">
    <name type="scientific">Pseudolactococcus raffinolactis</name>
    <dbReference type="NCBI Taxonomy" id="1366"/>
    <lineage>
        <taxon>Bacteria</taxon>
        <taxon>Bacillati</taxon>
        <taxon>Bacillota</taxon>
        <taxon>Bacilli</taxon>
        <taxon>Lactobacillales</taxon>
        <taxon>Streptococcaceae</taxon>
        <taxon>Pseudolactococcus</taxon>
    </lineage>
</organism>
<dbReference type="GO" id="GO:0015937">
    <property type="term" value="P:coenzyme A biosynthetic process"/>
    <property type="evidence" value="ECO:0007669"/>
    <property type="project" value="UniProtKB-UniRule"/>
</dbReference>
<comment type="pathway">
    <text evidence="4">Cofactor biosynthesis; coenzyme A biosynthesis; CoA from (R)-pantothenate: step 5/5.</text>
</comment>
<evidence type="ECO:0000313" key="6">
    <source>
        <dbReference type="EMBL" id="QIW54486.1"/>
    </source>
</evidence>
<feature type="binding site" evidence="4">
    <location>
        <begin position="15"/>
        <end position="20"/>
    </location>
    <ligand>
        <name>ATP</name>
        <dbReference type="ChEBI" id="CHEBI:30616"/>
    </ligand>
</feature>
<keyword evidence="4" id="KW-0173">Coenzyme A biosynthesis</keyword>
<dbReference type="EC" id="2.7.1.24" evidence="4 5"/>
<comment type="similarity">
    <text evidence="4">Belongs to the CoaE family.</text>
</comment>
<evidence type="ECO:0000256" key="2">
    <source>
        <dbReference type="ARBA" id="ARBA00022777"/>
    </source>
</evidence>
<dbReference type="GeneID" id="93294564"/>
<proteinExistence type="inferred from homology"/>
<dbReference type="Gene3D" id="3.40.50.300">
    <property type="entry name" value="P-loop containing nucleotide triphosphate hydrolases"/>
    <property type="match status" value="1"/>
</dbReference>
<keyword evidence="4 6" id="KW-0808">Transferase</keyword>
<evidence type="ECO:0000256" key="1">
    <source>
        <dbReference type="ARBA" id="ARBA00022741"/>
    </source>
</evidence>
<keyword evidence="3 4" id="KW-0067">ATP-binding</keyword>
<dbReference type="InterPro" id="IPR027417">
    <property type="entry name" value="P-loop_NTPase"/>
</dbReference>
<name>A0A2A5SAW6_9LACT</name>
<evidence type="ECO:0000256" key="5">
    <source>
        <dbReference type="NCBIfam" id="TIGR00152"/>
    </source>
</evidence>
<dbReference type="UniPathway" id="UPA00241">
    <property type="reaction ID" value="UER00356"/>
</dbReference>
<dbReference type="GO" id="GO:0005524">
    <property type="term" value="F:ATP binding"/>
    <property type="evidence" value="ECO:0007669"/>
    <property type="project" value="UniProtKB-UniRule"/>
</dbReference>
<protein>
    <recommendedName>
        <fullName evidence="4 5">Dephospho-CoA kinase</fullName>
        <ecNumber evidence="4 5">2.7.1.24</ecNumber>
    </recommendedName>
    <alternativeName>
        <fullName evidence="4">Dephosphocoenzyme A kinase</fullName>
    </alternativeName>
</protein>
<keyword evidence="2 4" id="KW-0418">Kinase</keyword>
<reference evidence="6 7" key="1">
    <citation type="submission" date="2019-12" db="EMBL/GenBank/DDBJ databases">
        <title>Whole genome sequences of Lactococcus raffinolactis strains isolated from sewage.</title>
        <authorList>
            <person name="Ybazeta G."/>
            <person name="Ross M."/>
            <person name="Brabant-Kirwan D."/>
            <person name="Saleh M."/>
            <person name="Dillon J.A."/>
            <person name="Splinter K."/>
            <person name="Nokhbeh R."/>
        </authorList>
    </citation>
    <scope>NUCLEOTIDE SEQUENCE [LARGE SCALE GENOMIC DNA]</scope>
    <source>
        <strain evidence="6 7">Lr_19_5</strain>
    </source>
</reference>
<dbReference type="RefSeq" id="WP_061774875.1">
    <property type="nucleotide sequence ID" value="NZ_BAAAXH010000075.1"/>
</dbReference>
<dbReference type="HAMAP" id="MF_00376">
    <property type="entry name" value="Dephospho_CoA_kinase"/>
    <property type="match status" value="1"/>
</dbReference>
<sequence length="195" mass="21991">MSNKKKVIGITGGIATGKSVVTSYLRAHGYEVIDADAVVRELQEVGGALYLAIRDTFGEAYFLKNGELDRATFGALIFSDSVARGKLSNVQDTIIRTELFRRCETNQSEIIFMDIPLLFERDYTGFDETWLVYAPQDIQIKRLMKRNSLSESEAMLRIKAQMPIDEKRSLATRIIENCDTIEVLENQLASLISEI</sequence>
<comment type="function">
    <text evidence="4">Catalyzes the phosphorylation of the 3'-hydroxyl group of dephosphocoenzyme A to form coenzyme A.</text>
</comment>
<accession>A0A2A5SAW6</accession>
<comment type="subcellular location">
    <subcellularLocation>
        <location evidence="4">Cytoplasm</location>
    </subcellularLocation>
</comment>
<dbReference type="PANTHER" id="PTHR10695">
    <property type="entry name" value="DEPHOSPHO-COA KINASE-RELATED"/>
    <property type="match status" value="1"/>
</dbReference>
<evidence type="ECO:0000256" key="4">
    <source>
        <dbReference type="HAMAP-Rule" id="MF_00376"/>
    </source>
</evidence>
<dbReference type="GO" id="GO:0004140">
    <property type="term" value="F:dephospho-CoA kinase activity"/>
    <property type="evidence" value="ECO:0007669"/>
    <property type="project" value="UniProtKB-UniRule"/>
</dbReference>
<dbReference type="InterPro" id="IPR001977">
    <property type="entry name" value="Depp_CoAkinase"/>
</dbReference>
<dbReference type="PANTHER" id="PTHR10695:SF46">
    <property type="entry name" value="BIFUNCTIONAL COENZYME A SYNTHASE-RELATED"/>
    <property type="match status" value="1"/>
</dbReference>